<dbReference type="GO" id="GO:0000932">
    <property type="term" value="C:P-body"/>
    <property type="evidence" value="ECO:0007669"/>
    <property type="project" value="UniProtKB-SubCell"/>
</dbReference>
<evidence type="ECO:0000256" key="2">
    <source>
        <dbReference type="ARBA" id="ARBA00022490"/>
    </source>
</evidence>
<reference evidence="4" key="1">
    <citation type="submission" date="2015-12" db="EMBL/GenBank/DDBJ databases">
        <title>De novo transcriptome assembly of four potential Pierce s Disease insect vectors from Arizona vineyards.</title>
        <authorList>
            <person name="Tassone E.E."/>
        </authorList>
    </citation>
    <scope>NUCLEOTIDE SEQUENCE</scope>
</reference>
<dbReference type="AlphaFoldDB" id="A0A1B6E4T3"/>
<sequence>MFKVMEFFGFGASTTMPSQQLLDQEDDDEDYDALNDETFGESSLNTDWEENHEKLAAELKCNSRRSFDDESGELSERIASYILDDELEEDLHKPLTESSRPNASSIGTNPNHYWAPTKHIPLKEAACIKSPHGSMFTLEEVERSLHDNLLKRDTTRDLVPNQEIGLRLEDVEKKLKSNAIHPSPAPSLWKSKPPKILHYTGIQRRHPIAGNVEQVIVEGSDGKPKTIFVPSAQVHGFDRYDGGRIDPYAGLMSHQEKQWLASIQMIQLSTNRPFQDDYYYQMSLNRQQGKCGLKMGSHGMKSNRTEAVMTKRIYTPLQFENSLGKLQVGSVTAPRKIIDMEVVENVESASQNSSRKFKAILLEIESLYSKVLSVEEFHSPHMGGSSTIHPIEVMTQVNNALLQNNKLISIMAIKKGKTLVLRALPHLTNPGPIIQRIILDIVAVARNDPEQTLLRYLPTVRIWLSSAHLAQLVQMASSFDSNKLSFLLTNKFAVSVLANMIERAENLISSLKENNNDSTLWIVKMNDLVINSQEVTAIERPVVGVNGYTLSNHLKRTVDVAMFSYPFKMYDLSKLQRALSNLQTSDIEFKQ</sequence>
<organism evidence="4">
    <name type="scientific">Clastoptera arizonana</name>
    <name type="common">Arizona spittle bug</name>
    <dbReference type="NCBI Taxonomy" id="38151"/>
    <lineage>
        <taxon>Eukaryota</taxon>
        <taxon>Metazoa</taxon>
        <taxon>Ecdysozoa</taxon>
        <taxon>Arthropoda</taxon>
        <taxon>Hexapoda</taxon>
        <taxon>Insecta</taxon>
        <taxon>Pterygota</taxon>
        <taxon>Neoptera</taxon>
        <taxon>Paraneoptera</taxon>
        <taxon>Hemiptera</taxon>
        <taxon>Auchenorrhyncha</taxon>
        <taxon>Cercopoidea</taxon>
        <taxon>Clastopteridae</taxon>
        <taxon>Clastoptera</taxon>
    </lineage>
</organism>
<name>A0A1B6E4T3_9HEMI</name>
<dbReference type="EMBL" id="GEDC01026384">
    <property type="protein sequence ID" value="JAS10914.1"/>
    <property type="molecule type" value="Transcribed_RNA"/>
</dbReference>
<evidence type="ECO:0000313" key="3">
    <source>
        <dbReference type="EMBL" id="JAS10914.1"/>
    </source>
</evidence>
<accession>A0A1B6E4T3</accession>
<dbReference type="PANTHER" id="PTHR21551:SF0">
    <property type="entry name" value="PROTEIN ASSOCIATED WITH TOPO II RELATED-1, ISOFORM A"/>
    <property type="match status" value="1"/>
</dbReference>
<evidence type="ECO:0000313" key="4">
    <source>
        <dbReference type="EMBL" id="JAS32925.1"/>
    </source>
</evidence>
<dbReference type="GO" id="GO:0033962">
    <property type="term" value="P:P-body assembly"/>
    <property type="evidence" value="ECO:0007669"/>
    <property type="project" value="TreeGrafter"/>
</dbReference>
<evidence type="ECO:0008006" key="5">
    <source>
        <dbReference type="Google" id="ProtNLM"/>
    </source>
</evidence>
<gene>
    <name evidence="3" type="ORF">g.25178</name>
    <name evidence="4" type="ORF">g.25179</name>
</gene>
<dbReference type="PANTHER" id="PTHR21551">
    <property type="entry name" value="TOPOISOMERASE II-ASSOCIATED PROTEIN PAT1"/>
    <property type="match status" value="1"/>
</dbReference>
<comment type="subcellular location">
    <subcellularLocation>
        <location evidence="1">Cytoplasm</location>
        <location evidence="1">P-body</location>
    </subcellularLocation>
</comment>
<dbReference type="GO" id="GO:0000290">
    <property type="term" value="P:deadenylation-dependent decapping of nuclear-transcribed mRNA"/>
    <property type="evidence" value="ECO:0007669"/>
    <property type="project" value="InterPro"/>
</dbReference>
<dbReference type="EMBL" id="GEDC01004373">
    <property type="protein sequence ID" value="JAS32925.1"/>
    <property type="molecule type" value="Transcribed_RNA"/>
</dbReference>
<dbReference type="InterPro" id="IPR039900">
    <property type="entry name" value="Pat1-like"/>
</dbReference>
<dbReference type="GO" id="GO:0003723">
    <property type="term" value="F:RNA binding"/>
    <property type="evidence" value="ECO:0007669"/>
    <property type="project" value="TreeGrafter"/>
</dbReference>
<evidence type="ECO:0000256" key="1">
    <source>
        <dbReference type="ARBA" id="ARBA00004201"/>
    </source>
</evidence>
<keyword evidence="2" id="KW-0963">Cytoplasm</keyword>
<protein>
    <recommendedName>
        <fullName evidence="5">mRNA decay factor PAT1 domain-containing protein</fullName>
    </recommendedName>
</protein>
<proteinExistence type="predicted"/>